<dbReference type="Proteomes" id="UP001360953">
    <property type="component" value="Unassembled WGS sequence"/>
</dbReference>
<dbReference type="PANTHER" id="PTHR23501:SF84">
    <property type="entry name" value="VACUOLAR MEMBRANE AMINO ACID UPTAKE TRANSPORTER FNX2"/>
    <property type="match status" value="1"/>
</dbReference>
<evidence type="ECO:0000256" key="2">
    <source>
        <dbReference type="ARBA" id="ARBA00022692"/>
    </source>
</evidence>
<dbReference type="InterPro" id="IPR036259">
    <property type="entry name" value="MFS_trans_sf"/>
</dbReference>
<dbReference type="GeneID" id="92027085"/>
<feature type="transmembrane region" description="Helical" evidence="6">
    <location>
        <begin position="390"/>
        <end position="410"/>
    </location>
</feature>
<dbReference type="InterPro" id="IPR020846">
    <property type="entry name" value="MFS_dom"/>
</dbReference>
<keyword evidence="3 6" id="KW-1133">Transmembrane helix</keyword>
<dbReference type="RefSeq" id="XP_066659581.1">
    <property type="nucleotide sequence ID" value="XM_066794179.1"/>
</dbReference>
<feature type="transmembrane region" description="Helical" evidence="6">
    <location>
        <begin position="447"/>
        <end position="474"/>
    </location>
</feature>
<evidence type="ECO:0000256" key="6">
    <source>
        <dbReference type="SAM" id="Phobius"/>
    </source>
</evidence>
<dbReference type="Pfam" id="PF07690">
    <property type="entry name" value="MFS_1"/>
    <property type="match status" value="1"/>
</dbReference>
<feature type="region of interest" description="Disordered" evidence="5">
    <location>
        <begin position="1"/>
        <end position="63"/>
    </location>
</feature>
<feature type="transmembrane region" description="Helical" evidence="6">
    <location>
        <begin position="184"/>
        <end position="205"/>
    </location>
</feature>
<feature type="transmembrane region" description="Helical" evidence="6">
    <location>
        <begin position="354"/>
        <end position="378"/>
    </location>
</feature>
<feature type="transmembrane region" description="Helical" evidence="6">
    <location>
        <begin position="129"/>
        <end position="147"/>
    </location>
</feature>
<evidence type="ECO:0000256" key="1">
    <source>
        <dbReference type="ARBA" id="ARBA00004141"/>
    </source>
</evidence>
<evidence type="ECO:0000256" key="5">
    <source>
        <dbReference type="SAM" id="MobiDB-lite"/>
    </source>
</evidence>
<reference evidence="8 9" key="1">
    <citation type="submission" date="2024-04" db="EMBL/GenBank/DDBJ databases">
        <title>Phyllosticta paracitricarpa is synonymous to the EU quarantine fungus P. citricarpa based on phylogenomic analyses.</title>
        <authorList>
            <consortium name="Lawrence Berkeley National Laboratory"/>
            <person name="Van ingen-buijs V.A."/>
            <person name="Van westerhoven A.C."/>
            <person name="Haridas S."/>
            <person name="Skiadas P."/>
            <person name="Martin F."/>
            <person name="Groenewald J.Z."/>
            <person name="Crous P.W."/>
            <person name="Seidl M.F."/>
        </authorList>
    </citation>
    <scope>NUCLEOTIDE SEQUENCE [LARGE SCALE GENOMIC DNA]</scope>
    <source>
        <strain evidence="8 9">CPC 17464</strain>
    </source>
</reference>
<organism evidence="8 9">
    <name type="scientific">Phyllosticta citribraziliensis</name>
    <dbReference type="NCBI Taxonomy" id="989973"/>
    <lineage>
        <taxon>Eukaryota</taxon>
        <taxon>Fungi</taxon>
        <taxon>Dikarya</taxon>
        <taxon>Ascomycota</taxon>
        <taxon>Pezizomycotina</taxon>
        <taxon>Dothideomycetes</taxon>
        <taxon>Dothideomycetes incertae sedis</taxon>
        <taxon>Botryosphaeriales</taxon>
        <taxon>Phyllostictaceae</taxon>
        <taxon>Phyllosticta</taxon>
    </lineage>
</organism>
<feature type="compositionally biased region" description="Basic and acidic residues" evidence="5">
    <location>
        <begin position="9"/>
        <end position="18"/>
    </location>
</feature>
<gene>
    <name evidence="8" type="ORF">J3D65DRAFT_16248</name>
</gene>
<comment type="subcellular location">
    <subcellularLocation>
        <location evidence="1">Membrane</location>
        <topology evidence="1">Multi-pass membrane protein</topology>
    </subcellularLocation>
</comment>
<accession>A0ABR1M8Z4</accession>
<feature type="transmembrane region" description="Helical" evidence="6">
    <location>
        <begin position="159"/>
        <end position="178"/>
    </location>
</feature>
<comment type="caution">
    <text evidence="8">The sequence shown here is derived from an EMBL/GenBank/DDBJ whole genome shotgun (WGS) entry which is preliminary data.</text>
</comment>
<feature type="transmembrane region" description="Helical" evidence="6">
    <location>
        <begin position="281"/>
        <end position="303"/>
    </location>
</feature>
<feature type="compositionally biased region" description="Basic and acidic residues" evidence="5">
    <location>
        <begin position="47"/>
        <end position="63"/>
    </location>
</feature>
<feature type="transmembrane region" description="Helical" evidence="6">
    <location>
        <begin position="560"/>
        <end position="579"/>
    </location>
</feature>
<sequence>MPPTGSHPTYDDNDHVEPTEDSPLLYNSDGLRYVPPRPIDSRAGTIESREGEGETIPRDEQEADLERQISNESHGGTSKHYEGLPDVKKRLKYILPAVAVGIFLSAADQTIIVSSYGRIGSDLGALNNTSWIATAYFLTLTSFQPLYGKLSDIFGRKSCLLFAYIIFGIGCLWCGLARSLNELVIARAFAGIGGGGMTTVVSIMMSDIVTLRERGKWQGYINIVYATGASTGAPLGGILADSIGWRWVFLFQAPLCIVAILAVSFVLKLPKRAESHWKAKLGRIDFLGALILISAVFLLLLGLDRGSNVSWKNKLAIISLACSVPLFCIFIFVETKIAAEPFAPGHIIFERSLFASYICNFCAFGGYMAALFYVPLYFQVVNGDSATQAGLRLIPAIICGVSGSLFGGFYMQRTGKYYYITIIAYSTLTIGAAALLFFSGVVGLSSIAGMMVGLCISGIGNGIGVTTSLIALIANASHSDQAVATACSYLFRSMGSVFGVSIAATLVNDSLRSHLTAALGTGEDATRIAERVRQSISFIDTLGPHLQAVVRDCYAKGTQAAFGLGVALVAGAAVAAWFIREKRLSR</sequence>
<evidence type="ECO:0000256" key="4">
    <source>
        <dbReference type="ARBA" id="ARBA00023136"/>
    </source>
</evidence>
<keyword evidence="2 6" id="KW-0812">Transmembrane</keyword>
<protein>
    <submittedName>
        <fullName evidence="8">Membrane transporter</fullName>
    </submittedName>
</protein>
<evidence type="ECO:0000259" key="7">
    <source>
        <dbReference type="PROSITE" id="PS50850"/>
    </source>
</evidence>
<dbReference type="Gene3D" id="1.20.1250.20">
    <property type="entry name" value="MFS general substrate transporter like domains"/>
    <property type="match status" value="1"/>
</dbReference>
<dbReference type="CDD" id="cd17502">
    <property type="entry name" value="MFS_Azr1_MDR_like"/>
    <property type="match status" value="1"/>
</dbReference>
<evidence type="ECO:0000313" key="9">
    <source>
        <dbReference type="Proteomes" id="UP001360953"/>
    </source>
</evidence>
<dbReference type="PANTHER" id="PTHR23501">
    <property type="entry name" value="MAJOR FACILITATOR SUPERFAMILY"/>
    <property type="match status" value="1"/>
</dbReference>
<feature type="domain" description="Major facilitator superfamily (MFS) profile" evidence="7">
    <location>
        <begin position="94"/>
        <end position="583"/>
    </location>
</feature>
<evidence type="ECO:0000256" key="3">
    <source>
        <dbReference type="ARBA" id="ARBA00022989"/>
    </source>
</evidence>
<dbReference type="PROSITE" id="PS50850">
    <property type="entry name" value="MFS"/>
    <property type="match status" value="1"/>
</dbReference>
<feature type="transmembrane region" description="Helical" evidence="6">
    <location>
        <begin position="245"/>
        <end position="269"/>
    </location>
</feature>
<keyword evidence="4 6" id="KW-0472">Membrane</keyword>
<dbReference type="EMBL" id="JBBPEH010000001">
    <property type="protein sequence ID" value="KAK7544346.1"/>
    <property type="molecule type" value="Genomic_DNA"/>
</dbReference>
<dbReference type="InterPro" id="IPR011701">
    <property type="entry name" value="MFS"/>
</dbReference>
<feature type="transmembrane region" description="Helical" evidence="6">
    <location>
        <begin position="93"/>
        <end position="117"/>
    </location>
</feature>
<dbReference type="Gene3D" id="1.20.1720.10">
    <property type="entry name" value="Multidrug resistance protein D"/>
    <property type="match status" value="1"/>
</dbReference>
<name>A0ABR1M8Z4_9PEZI</name>
<feature type="transmembrane region" description="Helical" evidence="6">
    <location>
        <begin position="315"/>
        <end position="333"/>
    </location>
</feature>
<feature type="transmembrane region" description="Helical" evidence="6">
    <location>
        <begin position="417"/>
        <end position="441"/>
    </location>
</feature>
<proteinExistence type="predicted"/>
<evidence type="ECO:0000313" key="8">
    <source>
        <dbReference type="EMBL" id="KAK7544346.1"/>
    </source>
</evidence>
<keyword evidence="9" id="KW-1185">Reference proteome</keyword>
<feature type="transmembrane region" description="Helical" evidence="6">
    <location>
        <begin position="217"/>
        <end position="239"/>
    </location>
</feature>
<dbReference type="SUPFAM" id="SSF103473">
    <property type="entry name" value="MFS general substrate transporter"/>
    <property type="match status" value="1"/>
</dbReference>